<evidence type="ECO:0000313" key="14">
    <source>
        <dbReference type="Proteomes" id="UP000605144"/>
    </source>
</evidence>
<dbReference type="InterPro" id="IPR029055">
    <property type="entry name" value="Ntn_hydrolases_N"/>
</dbReference>
<dbReference type="InterPro" id="IPR019982">
    <property type="entry name" value="Proteasome_asu_arc"/>
</dbReference>
<feature type="region of interest" description="Disordered" evidence="11">
    <location>
        <begin position="243"/>
        <end position="274"/>
    </location>
</feature>
<keyword evidence="2 7" id="KW-0963">Cytoplasm</keyword>
<evidence type="ECO:0000256" key="9">
    <source>
        <dbReference type="PROSITE-ProRule" id="PRU00808"/>
    </source>
</evidence>
<protein>
    <recommendedName>
        <fullName evidence="7 10">Proteasome subunit alpha</fullName>
    </recommendedName>
    <alternativeName>
        <fullName evidence="7">20S proteasome alpha subunit</fullName>
    </alternativeName>
    <alternativeName>
        <fullName evidence="7">Proteasome core protein PsmA</fullName>
    </alternativeName>
</protein>
<dbReference type="FunFam" id="3.60.20.10:FF:000004">
    <property type="entry name" value="Proteasome subunit alpha type-4"/>
    <property type="match status" value="1"/>
</dbReference>
<dbReference type="SMART" id="SM00948">
    <property type="entry name" value="Proteasome_A_N"/>
    <property type="match status" value="1"/>
</dbReference>
<sequence>MQQFPASGYDRAITVFSPEGRLYQVEYAREAVRRGTTAIGIKCNEGVLLAVDRRVTSNLIEICSVEKIFQIDDHIMAATSGLVADARVIIDKARIEAQINRITYDEPITVEALAKKICDIKQVYTQHGGVRPFGISLLIAGIDRHSSRLFETDPSGALIEYKASAIGSGRSIAMEILESKYREDMTLEESLELAVYILCKISEESLDPKNVDISVIKMEDKVMEKLHYDKIEELVDNALKKIKSEEEEKENKEDKEVEGENEYEGKEEGTNSEE</sequence>
<comment type="function">
    <text evidence="7 10">Component of the proteasome core, a large protease complex with broad specificity involved in protein degradation.</text>
</comment>
<evidence type="ECO:0000313" key="13">
    <source>
        <dbReference type="EMBL" id="HIP16965.1"/>
    </source>
</evidence>
<evidence type="ECO:0000256" key="1">
    <source>
        <dbReference type="ARBA" id="ARBA00004496"/>
    </source>
</evidence>
<keyword evidence="3" id="KW-0645">Protease</keyword>
<dbReference type="CDD" id="cd03756">
    <property type="entry name" value="proteasome_alpha_archeal"/>
    <property type="match status" value="1"/>
</dbReference>
<dbReference type="SUPFAM" id="SSF56235">
    <property type="entry name" value="N-terminal nucleophile aminohydrolases (Ntn hydrolases)"/>
    <property type="match status" value="1"/>
</dbReference>
<dbReference type="Proteomes" id="UP000605144">
    <property type="component" value="Unassembled WGS sequence"/>
</dbReference>
<dbReference type="PROSITE" id="PS51475">
    <property type="entry name" value="PROTEASOME_ALPHA_2"/>
    <property type="match status" value="1"/>
</dbReference>
<evidence type="ECO:0000256" key="6">
    <source>
        <dbReference type="ARBA" id="ARBA00022942"/>
    </source>
</evidence>
<dbReference type="HAMAP" id="MF_00289_A">
    <property type="entry name" value="Proteasome_A_A"/>
    <property type="match status" value="1"/>
</dbReference>
<dbReference type="EMBL" id="DQSV01000030">
    <property type="protein sequence ID" value="HIP16965.1"/>
    <property type="molecule type" value="Genomic_DNA"/>
</dbReference>
<dbReference type="GO" id="GO:0006511">
    <property type="term" value="P:ubiquitin-dependent protein catabolic process"/>
    <property type="evidence" value="ECO:0007669"/>
    <property type="project" value="InterPro"/>
</dbReference>
<evidence type="ECO:0000256" key="2">
    <source>
        <dbReference type="ARBA" id="ARBA00022490"/>
    </source>
</evidence>
<comment type="subunit">
    <text evidence="7 10">The 20S proteasome core is composed of 14 alpha and 14 beta subunits that assemble into four stacked heptameric rings, resulting in a barrel-shaped structure. The two inner rings, each composed of seven catalytic beta subunits, are sandwiched by two outer rings, each composed of seven alpha subunits. The catalytic chamber with the active sites is on the inside of the barrel. Has a gated structure, the ends of the cylinder being occluded by the N-termini of the alpha-subunits. Is capped at one or both ends by the proteasome regulatory ATPase, PAN.</text>
</comment>
<proteinExistence type="inferred from homology"/>
<dbReference type="Gene3D" id="3.60.20.10">
    <property type="entry name" value="Glutamine Phosphoribosylpyrophosphate, subunit 1, domain 1"/>
    <property type="match status" value="1"/>
</dbReference>
<dbReference type="Pfam" id="PF00227">
    <property type="entry name" value="Proteasome"/>
    <property type="match status" value="1"/>
</dbReference>
<evidence type="ECO:0000256" key="8">
    <source>
        <dbReference type="PIRSR" id="PIRSR600243-1"/>
    </source>
</evidence>
<dbReference type="PANTHER" id="PTHR11599">
    <property type="entry name" value="PROTEASOME SUBUNIT ALPHA/BETA"/>
    <property type="match status" value="1"/>
</dbReference>
<feature type="compositionally biased region" description="Basic and acidic residues" evidence="11">
    <location>
        <begin position="243"/>
        <end position="255"/>
    </location>
</feature>
<comment type="activity regulation">
    <text evidence="7">The formation of the proteasomal ATPase PAN-20S proteasome complex, via the docking of the C-termini of PAN into the intersubunit pockets in the alpha-rings, triggers opening of the gate for substrate entry. Interconversion between the open-gate and close-gate conformations leads to a dynamic regulation of the 20S proteasome proteolysis activity.</text>
</comment>
<dbReference type="GO" id="GO:0005737">
    <property type="term" value="C:cytoplasm"/>
    <property type="evidence" value="ECO:0007669"/>
    <property type="project" value="UniProtKB-SubCell"/>
</dbReference>
<dbReference type="GO" id="GO:0019773">
    <property type="term" value="C:proteasome core complex, alpha-subunit complex"/>
    <property type="evidence" value="ECO:0007669"/>
    <property type="project" value="UniProtKB-UniRule"/>
</dbReference>
<comment type="caution">
    <text evidence="13">The sequence shown here is derived from an EMBL/GenBank/DDBJ whole genome shotgun (WGS) entry which is preliminary data.</text>
</comment>
<name>A0A832YRX4_9EURY</name>
<keyword evidence="6 7" id="KW-0647">Proteasome</keyword>
<organism evidence="13 14">
    <name type="scientific">Methanothermococcus okinawensis</name>
    <dbReference type="NCBI Taxonomy" id="155863"/>
    <lineage>
        <taxon>Archaea</taxon>
        <taxon>Methanobacteriati</taxon>
        <taxon>Methanobacteriota</taxon>
        <taxon>Methanomada group</taxon>
        <taxon>Methanococci</taxon>
        <taxon>Methanococcales</taxon>
        <taxon>Methanococcaceae</taxon>
        <taxon>Methanothermococcus</taxon>
    </lineage>
</organism>
<keyword evidence="5 13" id="KW-0378">Hydrolase</keyword>
<comment type="subcellular location">
    <subcellularLocation>
        <location evidence="1 7 10">Cytoplasm</location>
    </subcellularLocation>
</comment>
<feature type="active site" description="Nucleophile" evidence="8">
    <location>
        <position position="36"/>
    </location>
</feature>
<evidence type="ECO:0000256" key="5">
    <source>
        <dbReference type="ARBA" id="ARBA00022801"/>
    </source>
</evidence>
<dbReference type="AlphaFoldDB" id="A0A832YRX4"/>
<dbReference type="GO" id="GO:0010498">
    <property type="term" value="P:proteasomal protein catabolic process"/>
    <property type="evidence" value="ECO:0007669"/>
    <property type="project" value="UniProtKB-UniRule"/>
</dbReference>
<comment type="similarity">
    <text evidence="7 9 10">Belongs to the peptidase T1A family.</text>
</comment>
<gene>
    <name evidence="7 13" type="primary">psmA</name>
    <name evidence="13" type="ORF">EYG76_01495</name>
</gene>
<dbReference type="PRINTS" id="PR00141">
    <property type="entry name" value="PROTEASOME"/>
</dbReference>
<accession>A0A832YRX4</accession>
<evidence type="ECO:0000259" key="12">
    <source>
        <dbReference type="PROSITE" id="PS00388"/>
    </source>
</evidence>
<evidence type="ECO:0000256" key="4">
    <source>
        <dbReference type="ARBA" id="ARBA00022698"/>
    </source>
</evidence>
<dbReference type="Pfam" id="PF10584">
    <property type="entry name" value="Proteasome_A_N"/>
    <property type="match status" value="1"/>
</dbReference>
<feature type="compositionally biased region" description="Basic and acidic residues" evidence="11">
    <location>
        <begin position="263"/>
        <end position="274"/>
    </location>
</feature>
<reference evidence="13" key="1">
    <citation type="journal article" date="2020" name="ISME J.">
        <title>Gammaproteobacteria mediating utilization of methyl-, sulfur- and petroleum organic compounds in deep ocean hydrothermal plumes.</title>
        <authorList>
            <person name="Zhou Z."/>
            <person name="Liu Y."/>
            <person name="Pan J."/>
            <person name="Cron B.R."/>
            <person name="Toner B.M."/>
            <person name="Anantharaman K."/>
            <person name="Breier J.A."/>
            <person name="Dick G.J."/>
            <person name="Li M."/>
        </authorList>
    </citation>
    <scope>NUCLEOTIDE SEQUENCE</scope>
    <source>
        <strain evidence="13">SZUA-1385</strain>
    </source>
</reference>
<feature type="domain" description="Proteasome alpha-type subunits" evidence="12">
    <location>
        <begin position="9"/>
        <end position="31"/>
    </location>
</feature>
<dbReference type="InterPro" id="IPR050115">
    <property type="entry name" value="Proteasome_alpha"/>
</dbReference>
<evidence type="ECO:0000256" key="11">
    <source>
        <dbReference type="SAM" id="MobiDB-lite"/>
    </source>
</evidence>
<keyword evidence="4" id="KW-0888">Threonine protease</keyword>
<dbReference type="PROSITE" id="PS00388">
    <property type="entry name" value="PROTEASOME_ALPHA_1"/>
    <property type="match status" value="1"/>
</dbReference>
<dbReference type="NCBIfam" id="TIGR03633">
    <property type="entry name" value="arc_protsome_A"/>
    <property type="match status" value="1"/>
</dbReference>
<dbReference type="InterPro" id="IPR001353">
    <property type="entry name" value="Proteasome_sua/b"/>
</dbReference>
<dbReference type="InterPro" id="IPR000243">
    <property type="entry name" value="Pept_T1A_subB"/>
</dbReference>
<dbReference type="InterPro" id="IPR000426">
    <property type="entry name" value="Proteasome_asu_N"/>
</dbReference>
<dbReference type="NCBIfam" id="NF003075">
    <property type="entry name" value="PRK03996.1"/>
    <property type="match status" value="1"/>
</dbReference>
<dbReference type="GO" id="GO:0004298">
    <property type="term" value="F:threonine-type endopeptidase activity"/>
    <property type="evidence" value="ECO:0007669"/>
    <property type="project" value="UniProtKB-KW"/>
</dbReference>
<evidence type="ECO:0000256" key="7">
    <source>
        <dbReference type="HAMAP-Rule" id="MF_00289"/>
    </source>
</evidence>
<evidence type="ECO:0000256" key="10">
    <source>
        <dbReference type="RuleBase" id="RU000552"/>
    </source>
</evidence>
<dbReference type="InterPro" id="IPR023332">
    <property type="entry name" value="Proteasome_alpha-type"/>
</dbReference>
<evidence type="ECO:0000256" key="3">
    <source>
        <dbReference type="ARBA" id="ARBA00022670"/>
    </source>
</evidence>